<evidence type="ECO:0000259" key="7">
    <source>
        <dbReference type="Pfam" id="PF25990"/>
    </source>
</evidence>
<dbReference type="Gene3D" id="2.40.30.170">
    <property type="match status" value="1"/>
</dbReference>
<comment type="caution">
    <text evidence="9">The sequence shown here is derived from an EMBL/GenBank/DDBJ whole genome shotgun (WGS) entry which is preliminary data.</text>
</comment>
<evidence type="ECO:0000313" key="9">
    <source>
        <dbReference type="EMBL" id="MBL4950766.1"/>
    </source>
</evidence>
<dbReference type="InterPro" id="IPR058636">
    <property type="entry name" value="Beta-barrel_YknX"/>
</dbReference>
<feature type="domain" description="YknX-like beta-barrel" evidence="7">
    <location>
        <begin position="126"/>
        <end position="213"/>
    </location>
</feature>
<evidence type="ECO:0000256" key="6">
    <source>
        <dbReference type="SAM" id="Phobius"/>
    </source>
</evidence>
<dbReference type="InterPro" id="IPR058635">
    <property type="entry name" value="BSH_YhbJ"/>
</dbReference>
<keyword evidence="3 6" id="KW-0812">Transmembrane</keyword>
<dbReference type="Pfam" id="PF25997">
    <property type="entry name" value="BSH_YhbJ"/>
    <property type="match status" value="1"/>
</dbReference>
<feature type="transmembrane region" description="Helical" evidence="6">
    <location>
        <begin position="7"/>
        <end position="28"/>
    </location>
</feature>
<keyword evidence="5 6" id="KW-0472">Membrane</keyword>
<dbReference type="RefSeq" id="WP_202651424.1">
    <property type="nucleotide sequence ID" value="NZ_JAESWB010000005.1"/>
</dbReference>
<feature type="domain" description="YhbJ barrel-sandwich hybrid" evidence="8">
    <location>
        <begin position="47"/>
        <end position="118"/>
    </location>
</feature>
<keyword evidence="4 6" id="KW-1133">Transmembrane helix</keyword>
<dbReference type="PANTHER" id="PTHR30386">
    <property type="entry name" value="MEMBRANE FUSION SUBUNIT OF EMRAB-TOLC MULTIDRUG EFFLUX PUMP"/>
    <property type="match status" value="1"/>
</dbReference>
<evidence type="ECO:0000256" key="1">
    <source>
        <dbReference type="ARBA" id="ARBA00004167"/>
    </source>
</evidence>
<reference evidence="9 10" key="1">
    <citation type="submission" date="2021-01" db="EMBL/GenBank/DDBJ databases">
        <title>Genome public.</title>
        <authorList>
            <person name="Liu C."/>
            <person name="Sun Q."/>
        </authorList>
    </citation>
    <scope>NUCLEOTIDE SEQUENCE [LARGE SCALE GENOMIC DNA]</scope>
    <source>
        <strain evidence="9 10">YIM B02564</strain>
    </source>
</reference>
<evidence type="ECO:0000256" key="3">
    <source>
        <dbReference type="ARBA" id="ARBA00022692"/>
    </source>
</evidence>
<name>A0ABS1THH3_9BACI</name>
<comment type="subcellular location">
    <subcellularLocation>
        <location evidence="1">Membrane</location>
        <topology evidence="1">Single-pass membrane protein</topology>
    </subcellularLocation>
</comment>
<evidence type="ECO:0000256" key="4">
    <source>
        <dbReference type="ARBA" id="ARBA00022989"/>
    </source>
</evidence>
<gene>
    <name evidence="9" type="ORF">JK635_00715</name>
</gene>
<evidence type="ECO:0000256" key="5">
    <source>
        <dbReference type="ARBA" id="ARBA00023136"/>
    </source>
</evidence>
<dbReference type="Pfam" id="PF25990">
    <property type="entry name" value="Beta-barrel_YknX"/>
    <property type="match status" value="1"/>
</dbReference>
<accession>A0ABS1THH3</accession>
<keyword evidence="10" id="KW-1185">Reference proteome</keyword>
<sequence>MNAKRMILLNIIILIILVGGGFTGYYYYNQSVNYISTDNAQISGQQVSIASPAAGKLVKWDGATGKTFSKDETVGTVETAGETGTVKMDIKAPADGTIVQANAVKNTMVAAGSPLAVSYDLDHLWVTANIEETDLNDVKVGQDVDIYVDAFPNITLTGTVKEIGLATAGTFSLLPKNNASGNYTKETQVIPVKISIDHYGERLVPGMNVTVRIHK</sequence>
<dbReference type="Proteomes" id="UP000623967">
    <property type="component" value="Unassembled WGS sequence"/>
</dbReference>
<dbReference type="InterPro" id="IPR050739">
    <property type="entry name" value="MFP"/>
</dbReference>
<dbReference type="InterPro" id="IPR011053">
    <property type="entry name" value="Single_hybrid_motif"/>
</dbReference>
<protein>
    <submittedName>
        <fullName evidence="9">HlyD family secretion protein</fullName>
    </submittedName>
</protein>
<evidence type="ECO:0000259" key="8">
    <source>
        <dbReference type="Pfam" id="PF25997"/>
    </source>
</evidence>
<comment type="similarity">
    <text evidence="2">Belongs to the membrane fusion protein (MFP) (TC 8.A.1) family.</text>
</comment>
<dbReference type="PANTHER" id="PTHR30386:SF26">
    <property type="entry name" value="TRANSPORT PROTEIN COMB"/>
    <property type="match status" value="1"/>
</dbReference>
<organism evidence="9 10">
    <name type="scientific">Neobacillus paridis</name>
    <dbReference type="NCBI Taxonomy" id="2803862"/>
    <lineage>
        <taxon>Bacteria</taxon>
        <taxon>Bacillati</taxon>
        <taxon>Bacillota</taxon>
        <taxon>Bacilli</taxon>
        <taxon>Bacillales</taxon>
        <taxon>Bacillaceae</taxon>
        <taxon>Neobacillus</taxon>
    </lineage>
</organism>
<evidence type="ECO:0000256" key="2">
    <source>
        <dbReference type="ARBA" id="ARBA00009477"/>
    </source>
</evidence>
<dbReference type="SUPFAM" id="SSF51230">
    <property type="entry name" value="Single hybrid motif"/>
    <property type="match status" value="1"/>
</dbReference>
<dbReference type="EMBL" id="JAESWB010000005">
    <property type="protein sequence ID" value="MBL4950766.1"/>
    <property type="molecule type" value="Genomic_DNA"/>
</dbReference>
<evidence type="ECO:0000313" key="10">
    <source>
        <dbReference type="Proteomes" id="UP000623967"/>
    </source>
</evidence>
<proteinExistence type="inferred from homology"/>